<dbReference type="InterPro" id="IPR011012">
    <property type="entry name" value="Longin-like_dom_sf"/>
</dbReference>
<evidence type="ECO:0000313" key="12">
    <source>
        <dbReference type="Proteomes" id="UP000789901"/>
    </source>
</evidence>
<dbReference type="InterPro" id="IPR036390">
    <property type="entry name" value="WH_DNA-bd_sf"/>
</dbReference>
<evidence type="ECO:0000256" key="10">
    <source>
        <dbReference type="SAM" id="MobiDB-lite"/>
    </source>
</evidence>
<feature type="compositionally biased region" description="Polar residues" evidence="10">
    <location>
        <begin position="133"/>
        <end position="147"/>
    </location>
</feature>
<dbReference type="PANTHER" id="PTHR11710:SF0">
    <property type="entry name" value="40S RIBOSOMAL PROTEIN S19"/>
    <property type="match status" value="1"/>
</dbReference>
<dbReference type="PROSITE" id="PS00628">
    <property type="entry name" value="RIBOSOMAL_S19E"/>
    <property type="match status" value="1"/>
</dbReference>
<dbReference type="Pfam" id="PF01090">
    <property type="entry name" value="Ribosomal_S19e"/>
    <property type="match status" value="1"/>
</dbReference>
<evidence type="ECO:0000256" key="8">
    <source>
        <dbReference type="ARBA" id="ARBA00023034"/>
    </source>
</evidence>
<dbReference type="EMBL" id="CAJVQB010005219">
    <property type="protein sequence ID" value="CAG8656074.1"/>
    <property type="molecule type" value="Genomic_DNA"/>
</dbReference>
<feature type="compositionally biased region" description="Low complexity" evidence="10">
    <location>
        <begin position="160"/>
        <end position="173"/>
    </location>
</feature>
<evidence type="ECO:0000256" key="3">
    <source>
        <dbReference type="ARBA" id="ARBA00010014"/>
    </source>
</evidence>
<evidence type="ECO:0000256" key="6">
    <source>
        <dbReference type="ARBA" id="ARBA00022892"/>
    </source>
</evidence>
<dbReference type="Proteomes" id="UP000789901">
    <property type="component" value="Unassembled WGS sequence"/>
</dbReference>
<reference evidence="11 12" key="1">
    <citation type="submission" date="2021-06" db="EMBL/GenBank/DDBJ databases">
        <authorList>
            <person name="Kallberg Y."/>
            <person name="Tangrot J."/>
            <person name="Rosling A."/>
        </authorList>
    </citation>
    <scope>NUCLEOTIDE SEQUENCE [LARGE SCALE GENOMIC DNA]</scope>
    <source>
        <strain evidence="11 12">120-4 pot B 10/14</strain>
    </source>
</reference>
<evidence type="ECO:0000256" key="9">
    <source>
        <dbReference type="ARBA" id="ARBA00023274"/>
    </source>
</evidence>
<proteinExistence type="inferred from homology"/>
<keyword evidence="4" id="KW-0813">Transport</keyword>
<keyword evidence="5" id="KW-0256">Endoplasmic reticulum</keyword>
<evidence type="ECO:0000256" key="2">
    <source>
        <dbReference type="ARBA" id="ARBA00004555"/>
    </source>
</evidence>
<evidence type="ECO:0000256" key="4">
    <source>
        <dbReference type="ARBA" id="ARBA00022448"/>
    </source>
</evidence>
<dbReference type="SUPFAM" id="SSF64356">
    <property type="entry name" value="SNARE-like"/>
    <property type="match status" value="1"/>
</dbReference>
<keyword evidence="6" id="KW-0931">ER-Golgi transport</keyword>
<gene>
    <name evidence="11" type="ORF">GMARGA_LOCUS9619</name>
</gene>
<name>A0ABN7USN9_GIGMA</name>
<dbReference type="InterPro" id="IPR036388">
    <property type="entry name" value="WH-like_DNA-bd_sf"/>
</dbReference>
<evidence type="ECO:0000313" key="11">
    <source>
        <dbReference type="EMBL" id="CAG8656074.1"/>
    </source>
</evidence>
<feature type="region of interest" description="Disordered" evidence="10">
    <location>
        <begin position="133"/>
        <end position="176"/>
    </location>
</feature>
<dbReference type="PANTHER" id="PTHR11710">
    <property type="entry name" value="40S RIBOSOMAL PROTEIN S19"/>
    <property type="match status" value="1"/>
</dbReference>
<dbReference type="Gene3D" id="1.10.10.10">
    <property type="entry name" value="Winged helix-like DNA-binding domain superfamily/Winged helix DNA-binding domain"/>
    <property type="match status" value="1"/>
</dbReference>
<dbReference type="SMART" id="SM01399">
    <property type="entry name" value="Sybindin"/>
    <property type="match status" value="1"/>
</dbReference>
<dbReference type="Gene3D" id="3.30.450.70">
    <property type="match status" value="1"/>
</dbReference>
<comment type="subcellular location">
    <subcellularLocation>
        <location evidence="1">Endoplasmic reticulum</location>
    </subcellularLocation>
    <subcellularLocation>
        <location evidence="2">Golgi apparatus</location>
    </subcellularLocation>
</comment>
<protein>
    <submittedName>
        <fullName evidence="11">42833_t:CDS:1</fullName>
    </submittedName>
</protein>
<keyword evidence="9" id="KW-0687">Ribonucleoprotein</keyword>
<dbReference type="Pfam" id="PF04099">
    <property type="entry name" value="Sybindin"/>
    <property type="match status" value="1"/>
</dbReference>
<comment type="similarity">
    <text evidence="3">Belongs to the eukaryotic ribosomal protein eS19 family.</text>
</comment>
<sequence length="437" mass="48753">MKKSKANVTLGSVIIVIFKSICILDDYKQSFTERVDPLDRICEIDLAKDGFSATHKTFIWKQSKQVYISIFNRNNVQNTNKFSIQLYYSINTSIMKRRKEQHFIRRAFIDRDYKIEGRSISLIHRKSGGIMGSNNAGTASATTSMNGQPDGGDLGGSPPHSAAANNHLASHHSTTSQLTSATSMFSDSRLVNIEEESKLVYGVVRTLRNLVNKLSGNQDGFISYRTSNYKLHYYETQTGLKFVINTDPSTESLRPVLRQIYTNFFVEYVVKNPLAPVGHPGGEGVNNEYFKAAMAGGVTVKDVSPHEFVKAYAEHLKKAGKLEIPKWVDLVKTGPFKELAPYDPDWFYLRAAAVARHIYLRSGVGVGALRKLHGGRKRRGTRPSHHAKSSGSIARKVLQALEKINVLEKDNKGGRKITQDGQRDLDSIARACLKVSE</sequence>
<dbReference type="InterPro" id="IPR007233">
    <property type="entry name" value="TRAPPC"/>
</dbReference>
<accession>A0ABN7USN9</accession>
<keyword evidence="7" id="KW-0689">Ribosomal protein</keyword>
<dbReference type="CDD" id="cd14855">
    <property type="entry name" value="TRAPPC1_MUM2"/>
    <property type="match status" value="1"/>
</dbReference>
<dbReference type="InterPro" id="IPR018277">
    <property type="entry name" value="Ribosomal_eS19_CS"/>
</dbReference>
<evidence type="ECO:0000256" key="1">
    <source>
        <dbReference type="ARBA" id="ARBA00004240"/>
    </source>
</evidence>
<keyword evidence="8" id="KW-0333">Golgi apparatus</keyword>
<dbReference type="InterPro" id="IPR001266">
    <property type="entry name" value="Ribosomal_eS19"/>
</dbReference>
<evidence type="ECO:0000256" key="5">
    <source>
        <dbReference type="ARBA" id="ARBA00022824"/>
    </source>
</evidence>
<comment type="caution">
    <text evidence="11">The sequence shown here is derived from an EMBL/GenBank/DDBJ whole genome shotgun (WGS) entry which is preliminary data.</text>
</comment>
<dbReference type="SMART" id="SM01413">
    <property type="entry name" value="Ribosomal_S19e"/>
    <property type="match status" value="1"/>
</dbReference>
<dbReference type="SUPFAM" id="SSF46785">
    <property type="entry name" value="Winged helix' DNA-binding domain"/>
    <property type="match status" value="1"/>
</dbReference>
<evidence type="ECO:0000256" key="7">
    <source>
        <dbReference type="ARBA" id="ARBA00022980"/>
    </source>
</evidence>
<organism evidence="11 12">
    <name type="scientific">Gigaspora margarita</name>
    <dbReference type="NCBI Taxonomy" id="4874"/>
    <lineage>
        <taxon>Eukaryota</taxon>
        <taxon>Fungi</taxon>
        <taxon>Fungi incertae sedis</taxon>
        <taxon>Mucoromycota</taxon>
        <taxon>Glomeromycotina</taxon>
        <taxon>Glomeromycetes</taxon>
        <taxon>Diversisporales</taxon>
        <taxon>Gigasporaceae</taxon>
        <taxon>Gigaspora</taxon>
    </lineage>
</organism>
<keyword evidence="12" id="KW-1185">Reference proteome</keyword>